<protein>
    <submittedName>
        <fullName evidence="9">Cathepsin L2</fullName>
    </submittedName>
</protein>
<dbReference type="InterPro" id="IPR039417">
    <property type="entry name" value="Peptidase_C1A_papain-like"/>
</dbReference>
<name>A0A9X6RMK7_HYPEX</name>
<dbReference type="SUPFAM" id="SSF54001">
    <property type="entry name" value="Cysteine proteinases"/>
    <property type="match status" value="1"/>
</dbReference>
<dbReference type="InterPro" id="IPR013201">
    <property type="entry name" value="Prot_inhib_I29"/>
</dbReference>
<dbReference type="Proteomes" id="UP000192578">
    <property type="component" value="Unassembled WGS sequence"/>
</dbReference>
<evidence type="ECO:0000313" key="9">
    <source>
        <dbReference type="EMBL" id="OWA53135.1"/>
    </source>
</evidence>
<evidence type="ECO:0000256" key="2">
    <source>
        <dbReference type="ARBA" id="ARBA00022670"/>
    </source>
</evidence>
<keyword evidence="5" id="KW-1015">Disulfide bond</keyword>
<feature type="domain" description="Peptidase C1A papain C-terminal" evidence="7">
    <location>
        <begin position="125"/>
        <end position="336"/>
    </location>
</feature>
<organism evidence="9 10">
    <name type="scientific">Hypsibius exemplaris</name>
    <name type="common">Freshwater tardigrade</name>
    <dbReference type="NCBI Taxonomy" id="2072580"/>
    <lineage>
        <taxon>Eukaryota</taxon>
        <taxon>Metazoa</taxon>
        <taxon>Ecdysozoa</taxon>
        <taxon>Tardigrada</taxon>
        <taxon>Eutardigrada</taxon>
        <taxon>Parachela</taxon>
        <taxon>Hypsibioidea</taxon>
        <taxon>Hypsibiidae</taxon>
        <taxon>Hypsibius</taxon>
    </lineage>
</organism>
<evidence type="ECO:0000259" key="8">
    <source>
        <dbReference type="SMART" id="SM00848"/>
    </source>
</evidence>
<dbReference type="FunFam" id="3.90.70.10:FF:000006">
    <property type="entry name" value="Cathepsin S"/>
    <property type="match status" value="1"/>
</dbReference>
<dbReference type="GO" id="GO:0006508">
    <property type="term" value="P:proteolysis"/>
    <property type="evidence" value="ECO:0007669"/>
    <property type="project" value="UniProtKB-KW"/>
</dbReference>
<evidence type="ECO:0000256" key="1">
    <source>
        <dbReference type="ARBA" id="ARBA00008455"/>
    </source>
</evidence>
<evidence type="ECO:0000256" key="4">
    <source>
        <dbReference type="ARBA" id="ARBA00022807"/>
    </source>
</evidence>
<dbReference type="SMART" id="SM00848">
    <property type="entry name" value="Inhibitor_I29"/>
    <property type="match status" value="1"/>
</dbReference>
<feature type="domain" description="Cathepsin propeptide inhibitor" evidence="8">
    <location>
        <begin position="32"/>
        <end position="92"/>
    </location>
</feature>
<dbReference type="InterPro" id="IPR025661">
    <property type="entry name" value="Pept_asp_AS"/>
</dbReference>
<dbReference type="InterPro" id="IPR013128">
    <property type="entry name" value="Peptidase_C1A"/>
</dbReference>
<dbReference type="PROSITE" id="PS00640">
    <property type="entry name" value="THIOL_PROTEASE_ASN"/>
    <property type="match status" value="1"/>
</dbReference>
<reference evidence="10" key="1">
    <citation type="submission" date="2017-01" db="EMBL/GenBank/DDBJ databases">
        <title>Comparative genomics of anhydrobiosis in the tardigrade Hypsibius dujardini.</title>
        <authorList>
            <person name="Yoshida Y."/>
            <person name="Koutsovoulos G."/>
            <person name="Laetsch D."/>
            <person name="Stevens L."/>
            <person name="Kumar S."/>
            <person name="Horikawa D."/>
            <person name="Ishino K."/>
            <person name="Komine S."/>
            <person name="Tomita M."/>
            <person name="Blaxter M."/>
            <person name="Arakawa K."/>
        </authorList>
    </citation>
    <scope>NUCLEOTIDE SEQUENCE [LARGE SCALE GENOMIC DNA]</scope>
    <source>
        <strain evidence="10">Z151</strain>
    </source>
</reference>
<dbReference type="EMBL" id="MTYJ01000304">
    <property type="protein sequence ID" value="OWA53135.1"/>
    <property type="molecule type" value="Genomic_DNA"/>
</dbReference>
<keyword evidence="2" id="KW-0645">Protease</keyword>
<dbReference type="PROSITE" id="PS00639">
    <property type="entry name" value="THIOL_PROTEASE_HIS"/>
    <property type="match status" value="1"/>
</dbReference>
<feature type="signal peptide" evidence="6">
    <location>
        <begin position="1"/>
        <end position="18"/>
    </location>
</feature>
<dbReference type="Gene3D" id="3.90.70.10">
    <property type="entry name" value="Cysteine proteinases"/>
    <property type="match status" value="1"/>
</dbReference>
<gene>
    <name evidence="9" type="ORF">BV898_17570</name>
</gene>
<feature type="chain" id="PRO_5040965545" evidence="6">
    <location>
        <begin position="19"/>
        <end position="341"/>
    </location>
</feature>
<sequence>MKLLMVFLVAALASVATARVRRVADTDRDGDWMAWKAKYQKVYEDAEEDTLRRGIWQEKLRTIGHHNLAHSLGEKSFTLEVNQFTDMTTEEYSSLLRSSLKRQKSTRTYAPNRCSSVALAGNLELPASVDWRQDGYVTPVKNQGEISDSIEFSVTGALEGQWFKKSGHLISLSEQQITDCIGVADPSLDQIYKYIEAKGIESDTDYPPSEEQQSCAYNPAKRAAAVSGFDTITPAGNETVLQTYVATVGPISVYVDASQDSFQLYSNGVYDETKCSSANLDHAMLVVGYGTDQQTGLDYWIVKNSWGPDWGMGGYIWMSRNKENQCGIATSATYPFFTCDQ</sequence>
<comment type="caution">
    <text evidence="9">The sequence shown here is derived from an EMBL/GenBank/DDBJ whole genome shotgun (WGS) entry which is preliminary data.</text>
</comment>
<proteinExistence type="inferred from homology"/>
<evidence type="ECO:0000313" key="10">
    <source>
        <dbReference type="Proteomes" id="UP000192578"/>
    </source>
</evidence>
<accession>A0A9X6RMK7</accession>
<keyword evidence="6" id="KW-0732">Signal</keyword>
<keyword evidence="10" id="KW-1185">Reference proteome</keyword>
<dbReference type="InterPro" id="IPR038765">
    <property type="entry name" value="Papain-like_cys_pep_sf"/>
</dbReference>
<dbReference type="Pfam" id="PF08246">
    <property type="entry name" value="Inhibitor_I29"/>
    <property type="match status" value="1"/>
</dbReference>
<dbReference type="InterPro" id="IPR000668">
    <property type="entry name" value="Peptidase_C1A_C"/>
</dbReference>
<evidence type="ECO:0000256" key="5">
    <source>
        <dbReference type="ARBA" id="ARBA00023157"/>
    </source>
</evidence>
<dbReference type="AlphaFoldDB" id="A0A9X6RMK7"/>
<dbReference type="GO" id="GO:0008234">
    <property type="term" value="F:cysteine-type peptidase activity"/>
    <property type="evidence" value="ECO:0007669"/>
    <property type="project" value="UniProtKB-KW"/>
</dbReference>
<evidence type="ECO:0000256" key="3">
    <source>
        <dbReference type="ARBA" id="ARBA00022801"/>
    </source>
</evidence>
<keyword evidence="4" id="KW-0788">Thiol protease</keyword>
<dbReference type="PANTHER" id="PTHR12411">
    <property type="entry name" value="CYSTEINE PROTEASE FAMILY C1-RELATED"/>
    <property type="match status" value="1"/>
</dbReference>
<keyword evidence="3" id="KW-0378">Hydrolase</keyword>
<dbReference type="CDD" id="cd02248">
    <property type="entry name" value="Peptidase_C1A"/>
    <property type="match status" value="1"/>
</dbReference>
<dbReference type="Pfam" id="PF00112">
    <property type="entry name" value="Peptidase_C1"/>
    <property type="match status" value="1"/>
</dbReference>
<dbReference type="OrthoDB" id="10253408at2759"/>
<dbReference type="SMART" id="SM00645">
    <property type="entry name" value="Pept_C1"/>
    <property type="match status" value="1"/>
</dbReference>
<dbReference type="InterPro" id="IPR025660">
    <property type="entry name" value="Pept_his_AS"/>
</dbReference>
<evidence type="ECO:0000256" key="6">
    <source>
        <dbReference type="SAM" id="SignalP"/>
    </source>
</evidence>
<evidence type="ECO:0000259" key="7">
    <source>
        <dbReference type="SMART" id="SM00645"/>
    </source>
</evidence>
<comment type="similarity">
    <text evidence="1">Belongs to the peptidase C1 family.</text>
</comment>